<dbReference type="Proteomes" id="UP001293593">
    <property type="component" value="Unassembled WGS sequence"/>
</dbReference>
<comment type="caution">
    <text evidence="2">The sequence shown here is derived from an EMBL/GenBank/DDBJ whole genome shotgun (WGS) entry which is preliminary data.</text>
</comment>
<name>A0AAE1TI36_9FABA</name>
<reference evidence="2" key="1">
    <citation type="submission" date="2023-10" db="EMBL/GenBank/DDBJ databases">
        <title>Chromosome-level genome of the transformable northern wattle, Acacia crassicarpa.</title>
        <authorList>
            <person name="Massaro I."/>
            <person name="Sinha N.R."/>
            <person name="Poethig S."/>
            <person name="Leichty A.R."/>
        </authorList>
    </citation>
    <scope>NUCLEOTIDE SEQUENCE</scope>
    <source>
        <strain evidence="2">Acra3RX</strain>
        <tissue evidence="2">Leaf</tissue>
    </source>
</reference>
<evidence type="ECO:0000256" key="1">
    <source>
        <dbReference type="SAM" id="MobiDB-lite"/>
    </source>
</evidence>
<dbReference type="PANTHER" id="PTHR33647:SF10">
    <property type="entry name" value="DUF4228 DOMAIN-CONTAINING PROTEIN"/>
    <property type="match status" value="1"/>
</dbReference>
<dbReference type="EMBL" id="JAWXYG010000001">
    <property type="protein sequence ID" value="KAK4284390.1"/>
    <property type="molecule type" value="Genomic_DNA"/>
</dbReference>
<accession>A0AAE1TI36</accession>
<organism evidence="2 3">
    <name type="scientific">Acacia crassicarpa</name>
    <name type="common">northern wattle</name>
    <dbReference type="NCBI Taxonomy" id="499986"/>
    <lineage>
        <taxon>Eukaryota</taxon>
        <taxon>Viridiplantae</taxon>
        <taxon>Streptophyta</taxon>
        <taxon>Embryophyta</taxon>
        <taxon>Tracheophyta</taxon>
        <taxon>Spermatophyta</taxon>
        <taxon>Magnoliopsida</taxon>
        <taxon>eudicotyledons</taxon>
        <taxon>Gunneridae</taxon>
        <taxon>Pentapetalae</taxon>
        <taxon>rosids</taxon>
        <taxon>fabids</taxon>
        <taxon>Fabales</taxon>
        <taxon>Fabaceae</taxon>
        <taxon>Caesalpinioideae</taxon>
        <taxon>mimosoid clade</taxon>
        <taxon>Acacieae</taxon>
        <taxon>Acacia</taxon>
    </lineage>
</organism>
<feature type="region of interest" description="Disordered" evidence="1">
    <location>
        <begin position="117"/>
        <end position="140"/>
    </location>
</feature>
<gene>
    <name evidence="2" type="ORF">QN277_001232</name>
</gene>
<evidence type="ECO:0000313" key="2">
    <source>
        <dbReference type="EMBL" id="KAK4284390.1"/>
    </source>
</evidence>
<evidence type="ECO:0000313" key="3">
    <source>
        <dbReference type="Proteomes" id="UP001293593"/>
    </source>
</evidence>
<proteinExistence type="predicted"/>
<dbReference type="PANTHER" id="PTHR33647">
    <property type="entry name" value="OS01G0793900 PROTEIN"/>
    <property type="match status" value="1"/>
</dbReference>
<protein>
    <submittedName>
        <fullName evidence="2">Uncharacterized protein</fullName>
    </submittedName>
</protein>
<dbReference type="AlphaFoldDB" id="A0AAE1TI36"/>
<keyword evidence="3" id="KW-1185">Reference proteome</keyword>
<sequence>MGNCCGATSSSSSSSVHYWGGEDWSFLVISSCNNNRNHKSSTNEVFDESKLMNNKDDNFHDLLGDLTASSTSRNGKMKIKMTKKELQFLLGELEKQKKNKKKNNSAELLVRLMEARHRRTGHNNWSPVLDSIPEANSSSD</sequence>